<keyword evidence="3" id="KW-0067">ATP-binding</keyword>
<dbReference type="EMBL" id="NHYD01003431">
    <property type="protein sequence ID" value="PPQ77932.1"/>
    <property type="molecule type" value="Genomic_DNA"/>
</dbReference>
<comment type="caution">
    <text evidence="7">The sequence shown here is derived from an EMBL/GenBank/DDBJ whole genome shotgun (WGS) entry which is preliminary data.</text>
</comment>
<dbReference type="Gene3D" id="3.40.50.300">
    <property type="entry name" value="P-loop containing nucleotide triphosphate hydrolases"/>
    <property type="match status" value="1"/>
</dbReference>
<dbReference type="InterPro" id="IPR014001">
    <property type="entry name" value="Helicase_ATP-bd"/>
</dbReference>
<dbReference type="CDD" id="cd18793">
    <property type="entry name" value="SF2_C_SNF"/>
    <property type="match status" value="1"/>
</dbReference>
<dbReference type="SMART" id="SM00490">
    <property type="entry name" value="HELICc"/>
    <property type="match status" value="1"/>
</dbReference>
<dbReference type="OrthoDB" id="423559at2759"/>
<dbReference type="InterPro" id="IPR049730">
    <property type="entry name" value="SNF2/RAD54-like_C"/>
</dbReference>
<dbReference type="FunCoup" id="A0A409WHE2">
    <property type="interactions" value="143"/>
</dbReference>
<feature type="compositionally biased region" description="Low complexity" evidence="4">
    <location>
        <begin position="12"/>
        <end position="40"/>
    </location>
</feature>
<dbReference type="InterPro" id="IPR027417">
    <property type="entry name" value="P-loop_NTPase"/>
</dbReference>
<evidence type="ECO:0008006" key="9">
    <source>
        <dbReference type="Google" id="ProtNLM"/>
    </source>
</evidence>
<dbReference type="PROSITE" id="PS51192">
    <property type="entry name" value="HELICASE_ATP_BIND_1"/>
    <property type="match status" value="1"/>
</dbReference>
<feature type="domain" description="Helicase ATP-binding" evidence="5">
    <location>
        <begin position="216"/>
        <end position="433"/>
    </location>
</feature>
<protein>
    <recommendedName>
        <fullName evidence="9">Helicase ATP-binding domain-containing protein</fullName>
    </recommendedName>
</protein>
<evidence type="ECO:0000256" key="3">
    <source>
        <dbReference type="ARBA" id="ARBA00022840"/>
    </source>
</evidence>
<feature type="region of interest" description="Disordered" evidence="4">
    <location>
        <begin position="93"/>
        <end position="157"/>
    </location>
</feature>
<reference evidence="7 8" key="1">
    <citation type="journal article" date="2018" name="Evol. Lett.">
        <title>Horizontal gene cluster transfer increased hallucinogenic mushroom diversity.</title>
        <authorList>
            <person name="Reynolds H.T."/>
            <person name="Vijayakumar V."/>
            <person name="Gluck-Thaler E."/>
            <person name="Korotkin H.B."/>
            <person name="Matheny P.B."/>
            <person name="Slot J.C."/>
        </authorList>
    </citation>
    <scope>NUCLEOTIDE SEQUENCE [LARGE SCALE GENOMIC DNA]</scope>
    <source>
        <strain evidence="7 8">2631</strain>
    </source>
</reference>
<dbReference type="InterPro" id="IPR038718">
    <property type="entry name" value="SNF2-like_sf"/>
</dbReference>
<keyword evidence="8" id="KW-1185">Reference proteome</keyword>
<dbReference type="SMART" id="SM00487">
    <property type="entry name" value="DEXDc"/>
    <property type="match status" value="1"/>
</dbReference>
<dbReference type="Pfam" id="PF00176">
    <property type="entry name" value="SNF2-rel_dom"/>
    <property type="match status" value="1"/>
</dbReference>
<dbReference type="SUPFAM" id="SSF52540">
    <property type="entry name" value="P-loop containing nucleoside triphosphate hydrolases"/>
    <property type="match status" value="2"/>
</dbReference>
<dbReference type="PROSITE" id="PS51194">
    <property type="entry name" value="HELICASE_CTER"/>
    <property type="match status" value="1"/>
</dbReference>
<evidence type="ECO:0000313" key="8">
    <source>
        <dbReference type="Proteomes" id="UP000283269"/>
    </source>
</evidence>
<proteinExistence type="predicted"/>
<keyword evidence="1" id="KW-0547">Nucleotide-binding</keyword>
<feature type="compositionally biased region" description="Acidic residues" evidence="4">
    <location>
        <begin position="341"/>
        <end position="350"/>
    </location>
</feature>
<dbReference type="InterPro" id="IPR001650">
    <property type="entry name" value="Helicase_C-like"/>
</dbReference>
<dbReference type="Pfam" id="PF00271">
    <property type="entry name" value="Helicase_C"/>
    <property type="match status" value="1"/>
</dbReference>
<sequence length="820" mass="91697">MFEAQVRPIKQSVASTSSTSSVPPTKALKAAKPPANPFAKRSTVIISSDEEDDPVNLTKDSEDEVEVLASTSGAYKAPARPNQGPLLQRLDNMFNPSNPRPQPPGSIRPQATPIHVPSNRDLPQPNFIKRPIFPGPRPKSTDGEEVKLPDFRDDNPFMTAGDAEKALRDLMSGGMNQELDEDIEIDLEQATVPGFTEGIQLLPHQILGRAWMRDREDVSKKRTGGILADDMGLGKTIQTLTRIVEGRAKKSDKAEWSAANLVVCPLALVAQWADEIQRMTGFKVLKHQGTSRTTDANVFNKYHVVVTTYDTVKSEYMAYSPPAKDESKATSKSTSKKSTPDDSEVDSDDDSFGRTIKKKPTSGKKAPVKRCALFELKWWRIVLDEAHNIKNVKTKGAIACCELKGKYRWCLTGTPMQNNVTELYSLIKFLRIKPLSNWETFNEQIAKPVNSGRGASRAMKRLQVVLKQIMLRRRKDQTLNGRALIELPKRKVEIVTCPFDESEREFYVSLESKMESVIEKLMANSKGGNNYISVLLLLLRLRQACNHPILVSKDYKNDSQALEPKAAEKGKDDADADADDDLIAAFGQLGVTKKCHMCTSELRAGNVGEGEWNTHCRDCMPLAIKAKQLEKDRPSSAKIRMILKLLREVDERSNSEEKTIIFSQFTSMLDLIQPFLSEKGIKYVRYDGSMIPKDREAALEKIKTSSTTRVILISFKAGSTGLNLTACNNVILVDLWWNPALEDQAFDRAHRFGQKRDVNIFKLKIDDTVEDRILLLQEKKRALAAAALSGDKIKDMRLGMDDLLALFRPGGKDDDEEDFD</sequence>
<feature type="domain" description="Helicase C-terminal" evidence="6">
    <location>
        <begin position="641"/>
        <end position="804"/>
    </location>
</feature>
<organism evidence="7 8">
    <name type="scientific">Psilocybe cyanescens</name>
    <dbReference type="NCBI Taxonomy" id="93625"/>
    <lineage>
        <taxon>Eukaryota</taxon>
        <taxon>Fungi</taxon>
        <taxon>Dikarya</taxon>
        <taxon>Basidiomycota</taxon>
        <taxon>Agaricomycotina</taxon>
        <taxon>Agaricomycetes</taxon>
        <taxon>Agaricomycetidae</taxon>
        <taxon>Agaricales</taxon>
        <taxon>Agaricineae</taxon>
        <taxon>Strophariaceae</taxon>
        <taxon>Psilocybe</taxon>
    </lineage>
</organism>
<evidence type="ECO:0000256" key="4">
    <source>
        <dbReference type="SAM" id="MobiDB-lite"/>
    </source>
</evidence>
<dbReference type="Gene3D" id="3.40.50.10810">
    <property type="entry name" value="Tandem AAA-ATPase domain"/>
    <property type="match status" value="2"/>
</dbReference>
<evidence type="ECO:0000259" key="6">
    <source>
        <dbReference type="PROSITE" id="PS51194"/>
    </source>
</evidence>
<dbReference type="GO" id="GO:0016787">
    <property type="term" value="F:hydrolase activity"/>
    <property type="evidence" value="ECO:0007669"/>
    <property type="project" value="UniProtKB-KW"/>
</dbReference>
<dbReference type="Proteomes" id="UP000283269">
    <property type="component" value="Unassembled WGS sequence"/>
</dbReference>
<evidence type="ECO:0000256" key="2">
    <source>
        <dbReference type="ARBA" id="ARBA00022801"/>
    </source>
</evidence>
<dbReference type="InParanoid" id="A0A409WHE2"/>
<dbReference type="InterPro" id="IPR050628">
    <property type="entry name" value="SNF2_RAD54_helicase_TF"/>
</dbReference>
<name>A0A409WHE2_PSICY</name>
<gene>
    <name evidence="7" type="ORF">CVT25_015407</name>
</gene>
<dbReference type="InterPro" id="IPR000330">
    <property type="entry name" value="SNF2_N"/>
</dbReference>
<dbReference type="CDD" id="cd18008">
    <property type="entry name" value="DEXDc_SHPRH-like"/>
    <property type="match status" value="1"/>
</dbReference>
<dbReference type="PANTHER" id="PTHR45626">
    <property type="entry name" value="TRANSCRIPTION TERMINATION FACTOR 2-RELATED"/>
    <property type="match status" value="1"/>
</dbReference>
<evidence type="ECO:0000256" key="1">
    <source>
        <dbReference type="ARBA" id="ARBA00022741"/>
    </source>
</evidence>
<dbReference type="GO" id="GO:0005634">
    <property type="term" value="C:nucleus"/>
    <property type="evidence" value="ECO:0007669"/>
    <property type="project" value="TreeGrafter"/>
</dbReference>
<feature type="region of interest" description="Disordered" evidence="4">
    <location>
        <begin position="1"/>
        <end position="41"/>
    </location>
</feature>
<evidence type="ECO:0000313" key="7">
    <source>
        <dbReference type="EMBL" id="PPQ77932.1"/>
    </source>
</evidence>
<feature type="region of interest" description="Disordered" evidence="4">
    <location>
        <begin position="320"/>
        <end position="363"/>
    </location>
</feature>
<dbReference type="GO" id="GO:0008094">
    <property type="term" value="F:ATP-dependent activity, acting on DNA"/>
    <property type="evidence" value="ECO:0007669"/>
    <property type="project" value="TreeGrafter"/>
</dbReference>
<dbReference type="AlphaFoldDB" id="A0A409WHE2"/>
<dbReference type="GO" id="GO:0006281">
    <property type="term" value="P:DNA repair"/>
    <property type="evidence" value="ECO:0007669"/>
    <property type="project" value="TreeGrafter"/>
</dbReference>
<keyword evidence="2" id="KW-0378">Hydrolase</keyword>
<dbReference type="STRING" id="93625.A0A409WHE2"/>
<feature type="compositionally biased region" description="Basic and acidic residues" evidence="4">
    <location>
        <begin position="139"/>
        <end position="155"/>
    </location>
</feature>
<evidence type="ECO:0000259" key="5">
    <source>
        <dbReference type="PROSITE" id="PS51192"/>
    </source>
</evidence>
<dbReference type="PANTHER" id="PTHR45626:SF14">
    <property type="entry name" value="ATP-DEPENDENT DNA HELICASE (EUROFUNG)"/>
    <property type="match status" value="1"/>
</dbReference>
<accession>A0A409WHE2</accession>
<dbReference type="GO" id="GO:0005524">
    <property type="term" value="F:ATP binding"/>
    <property type="evidence" value="ECO:0007669"/>
    <property type="project" value="UniProtKB-KW"/>
</dbReference>